<evidence type="ECO:0000313" key="3">
    <source>
        <dbReference type="EMBL" id="GCE19077.1"/>
    </source>
</evidence>
<evidence type="ECO:0008006" key="5">
    <source>
        <dbReference type="Google" id="ProtNLM"/>
    </source>
</evidence>
<protein>
    <recommendedName>
        <fullName evidence="5">Pentapeptide repeat-containing protein</fullName>
    </recommendedName>
</protein>
<dbReference type="AlphaFoldDB" id="A0A402AIY1"/>
<keyword evidence="2" id="KW-0472">Membrane</keyword>
<gene>
    <name evidence="3" type="ORF">KDK_28770</name>
</gene>
<reference evidence="4" key="1">
    <citation type="submission" date="2018-12" db="EMBL/GenBank/DDBJ databases">
        <title>Tengunoibacter tsumagoiensis gen. nov., sp. nov., Dictyobacter kobayashii sp. nov., D. alpinus sp. nov., and D. joshuensis sp. nov. and description of Dictyobacteraceae fam. nov. within the order Ktedonobacterales isolated from Tengu-no-mugimeshi.</title>
        <authorList>
            <person name="Wang C.M."/>
            <person name="Zheng Y."/>
            <person name="Sakai Y."/>
            <person name="Toyoda A."/>
            <person name="Minakuchi Y."/>
            <person name="Abe K."/>
            <person name="Yokota A."/>
            <person name="Yabe S."/>
        </authorList>
    </citation>
    <scope>NUCLEOTIDE SEQUENCE [LARGE SCALE GENOMIC DNA]</scope>
    <source>
        <strain evidence="4">Uno11</strain>
    </source>
</reference>
<evidence type="ECO:0000256" key="1">
    <source>
        <dbReference type="SAM" id="MobiDB-lite"/>
    </source>
</evidence>
<name>A0A402AIY1_9CHLR</name>
<organism evidence="3 4">
    <name type="scientific">Dictyobacter kobayashii</name>
    <dbReference type="NCBI Taxonomy" id="2014872"/>
    <lineage>
        <taxon>Bacteria</taxon>
        <taxon>Bacillati</taxon>
        <taxon>Chloroflexota</taxon>
        <taxon>Ktedonobacteria</taxon>
        <taxon>Ktedonobacterales</taxon>
        <taxon>Dictyobacteraceae</taxon>
        <taxon>Dictyobacter</taxon>
    </lineage>
</organism>
<dbReference type="OrthoDB" id="154700at2"/>
<accession>A0A402AIY1</accession>
<feature type="region of interest" description="Disordered" evidence="1">
    <location>
        <begin position="1"/>
        <end position="25"/>
    </location>
</feature>
<keyword evidence="2" id="KW-1133">Transmembrane helix</keyword>
<dbReference type="RefSeq" id="WP_126550841.1">
    <property type="nucleotide sequence ID" value="NZ_BIFS01000001.1"/>
</dbReference>
<keyword evidence="2" id="KW-0812">Transmembrane</keyword>
<comment type="caution">
    <text evidence="3">The sequence shown here is derived from an EMBL/GenBank/DDBJ whole genome shotgun (WGS) entry which is preliminary data.</text>
</comment>
<evidence type="ECO:0000256" key="2">
    <source>
        <dbReference type="SAM" id="Phobius"/>
    </source>
</evidence>
<dbReference type="PANTHER" id="PTHR14136:SF17">
    <property type="entry name" value="BTB_POZ DOMAIN-CONTAINING PROTEIN KCTD9"/>
    <property type="match status" value="1"/>
</dbReference>
<dbReference type="Gene3D" id="2.160.20.80">
    <property type="entry name" value="E3 ubiquitin-protein ligase SopA"/>
    <property type="match status" value="1"/>
</dbReference>
<feature type="transmembrane region" description="Helical" evidence="2">
    <location>
        <begin position="33"/>
        <end position="52"/>
    </location>
</feature>
<dbReference type="Pfam" id="PF00805">
    <property type="entry name" value="Pentapeptide"/>
    <property type="match status" value="2"/>
</dbReference>
<proteinExistence type="predicted"/>
<dbReference type="PANTHER" id="PTHR14136">
    <property type="entry name" value="BTB_POZ DOMAIN-CONTAINING PROTEIN KCTD9"/>
    <property type="match status" value="1"/>
</dbReference>
<sequence>MEDMTTKDIQQPSEPPQTPERGHLKGSSPWNRLLIPLVIILLLAGFVLTNLFQALNARTLSLQAQNTQIQLARTQQNQTILQNYLNKISDMLVHDQLLTKRKQSDPAKIAADALTRDAFSRLDPECKAELMRFIYQTKLVSNDSVVLNLQDVDISNAHMSMIDLRDTYLVGANMSGADLHGATLNDTILIFTNLSGANMSGADLHASDMHNTNLTGANLAGANLRDARGLTTDQLAKVRSLKGATMPDGTVHR</sequence>
<evidence type="ECO:0000313" key="4">
    <source>
        <dbReference type="Proteomes" id="UP000287188"/>
    </source>
</evidence>
<dbReference type="Proteomes" id="UP000287188">
    <property type="component" value="Unassembled WGS sequence"/>
</dbReference>
<dbReference type="EMBL" id="BIFS01000001">
    <property type="protein sequence ID" value="GCE19077.1"/>
    <property type="molecule type" value="Genomic_DNA"/>
</dbReference>
<dbReference type="InterPro" id="IPR051082">
    <property type="entry name" value="Pentapeptide-BTB/POZ_domain"/>
</dbReference>
<dbReference type="SUPFAM" id="SSF141571">
    <property type="entry name" value="Pentapeptide repeat-like"/>
    <property type="match status" value="1"/>
</dbReference>
<keyword evidence="4" id="KW-1185">Reference proteome</keyword>
<dbReference type="InterPro" id="IPR001646">
    <property type="entry name" value="5peptide_repeat"/>
</dbReference>